<keyword evidence="3" id="KW-0378">Hydrolase</keyword>
<evidence type="ECO:0000259" key="6">
    <source>
        <dbReference type="Pfam" id="PF16656"/>
    </source>
</evidence>
<protein>
    <recommendedName>
        <fullName evidence="3">Purple acid phosphatase</fullName>
        <ecNumber evidence="3">3.1.3.2</ecNumber>
    </recommendedName>
</protein>
<dbReference type="PANTHER" id="PTHR45867:SF3">
    <property type="entry name" value="ACID PHOSPHATASE TYPE 7"/>
    <property type="match status" value="1"/>
</dbReference>
<evidence type="ECO:0000313" key="7">
    <source>
        <dbReference type="Proteomes" id="UP000095280"/>
    </source>
</evidence>
<dbReference type="Gene3D" id="2.60.40.380">
    <property type="entry name" value="Purple acid phosphatase-like, N-terminal"/>
    <property type="match status" value="1"/>
</dbReference>
<dbReference type="PANTHER" id="PTHR45867">
    <property type="entry name" value="PURPLE ACID PHOSPHATASE"/>
    <property type="match status" value="1"/>
</dbReference>
<proteinExistence type="inferred from homology"/>
<evidence type="ECO:0000256" key="2">
    <source>
        <dbReference type="ARBA" id="ARBA00023180"/>
    </source>
</evidence>
<evidence type="ECO:0000259" key="4">
    <source>
        <dbReference type="Pfam" id="PF00149"/>
    </source>
</evidence>
<dbReference type="WBParaSite" id="maker-uti_cns_0003984-snap-gene-0.5-mRNA-1">
    <property type="protein sequence ID" value="maker-uti_cns_0003984-snap-gene-0.5-mRNA-1"/>
    <property type="gene ID" value="maker-uti_cns_0003984-snap-gene-0.5"/>
</dbReference>
<dbReference type="Gene3D" id="3.60.21.10">
    <property type="match status" value="1"/>
</dbReference>
<dbReference type="AlphaFoldDB" id="A0A1I8H2J9"/>
<dbReference type="InterPro" id="IPR029052">
    <property type="entry name" value="Metallo-depent_PP-like"/>
</dbReference>
<evidence type="ECO:0000313" key="8">
    <source>
        <dbReference type="WBParaSite" id="maker-uti_cns_0003984-snap-gene-0.5-mRNA-1"/>
    </source>
</evidence>
<dbReference type="InterPro" id="IPR025733">
    <property type="entry name" value="PAPs_C"/>
</dbReference>
<keyword evidence="2" id="KW-0325">Glycoprotein</keyword>
<dbReference type="SUPFAM" id="SSF56300">
    <property type="entry name" value="Metallo-dependent phosphatases"/>
    <property type="match status" value="1"/>
</dbReference>
<dbReference type="Proteomes" id="UP000095280">
    <property type="component" value="Unplaced"/>
</dbReference>
<dbReference type="SUPFAM" id="SSF49363">
    <property type="entry name" value="Purple acid phosphatase, N-terminal domain"/>
    <property type="match status" value="1"/>
</dbReference>
<dbReference type="GO" id="GO:0003993">
    <property type="term" value="F:acid phosphatase activity"/>
    <property type="evidence" value="ECO:0007669"/>
    <property type="project" value="UniProtKB-EC"/>
</dbReference>
<comment type="catalytic activity">
    <reaction evidence="3">
        <text>a phosphate monoester + H2O = an alcohol + phosphate</text>
        <dbReference type="Rhea" id="RHEA:15017"/>
        <dbReference type="ChEBI" id="CHEBI:15377"/>
        <dbReference type="ChEBI" id="CHEBI:30879"/>
        <dbReference type="ChEBI" id="CHEBI:43474"/>
        <dbReference type="ChEBI" id="CHEBI:67140"/>
        <dbReference type="EC" id="3.1.3.2"/>
    </reaction>
</comment>
<sequence>MPISIKLGIAGRLFTAALACLTLAATVPTGRLGSTGYLFIQSTSPEVPLYVYTPIPESGLEPRNIHLSFGDNETSVVVTWSTRNDTQSQVQLMSVQPPNATEKLYNGSSTIFVDSGTKKATQYVHRVTLPDLGWGGLFKYRCGSQATGWSDWFEFRTPKRGFSPRLAMFGDMGMVNAQSLPRLMQDASAGMYDAILHVGDFAYDMQEQDGATGDQFMQMIQPIAARLPYMTCVGNHEFMYNFSHYKNRFTMPKGFGGDGESMFYSFDLGPAHIIGISTEFYFFVEYGVDQLKSQYDWLQADLERASKNRAARPWIIIMGHRPMYCSNDDGDDCTFGALFMREGFLARWYPLEPLLQKYGVDLALWAHEHTYERMWPVTRLEVRNGSWAEPYSEPRGTVHVVTGSAGCRERHDTFGSPMYYSAFRSTDYGYTRMQIFNSTHLSLEQVSDDQQGRIIDRITIVQHNHGPFP</sequence>
<dbReference type="CDD" id="cd00839">
    <property type="entry name" value="MPP_PAPs"/>
    <property type="match status" value="1"/>
</dbReference>
<keyword evidence="7" id="KW-1185">Reference proteome</keyword>
<dbReference type="GO" id="GO:0046872">
    <property type="term" value="F:metal ion binding"/>
    <property type="evidence" value="ECO:0007669"/>
    <property type="project" value="InterPro"/>
</dbReference>
<dbReference type="EC" id="3.1.3.2" evidence="3"/>
<comment type="similarity">
    <text evidence="3">Belongs to the metallophosphoesterase superfamily. Purple acid phosphatase family.</text>
</comment>
<dbReference type="InterPro" id="IPR015914">
    <property type="entry name" value="PAPs_N"/>
</dbReference>
<dbReference type="InterPro" id="IPR008963">
    <property type="entry name" value="Purple_acid_Pase-like_N"/>
</dbReference>
<reference evidence="8" key="1">
    <citation type="submission" date="2016-11" db="UniProtKB">
        <authorList>
            <consortium name="WormBaseParasite"/>
        </authorList>
    </citation>
    <scope>IDENTIFICATION</scope>
</reference>
<dbReference type="InterPro" id="IPR004843">
    <property type="entry name" value="Calcineurin-like_PHP"/>
</dbReference>
<name>A0A1I8H2J9_9PLAT</name>
<organism evidence="7 8">
    <name type="scientific">Macrostomum lignano</name>
    <dbReference type="NCBI Taxonomy" id="282301"/>
    <lineage>
        <taxon>Eukaryota</taxon>
        <taxon>Metazoa</taxon>
        <taxon>Spiralia</taxon>
        <taxon>Lophotrochozoa</taxon>
        <taxon>Platyhelminthes</taxon>
        <taxon>Rhabditophora</taxon>
        <taxon>Macrostomorpha</taxon>
        <taxon>Macrostomida</taxon>
        <taxon>Macrostomidae</taxon>
        <taxon>Macrostomum</taxon>
    </lineage>
</organism>
<evidence type="ECO:0000259" key="5">
    <source>
        <dbReference type="Pfam" id="PF14008"/>
    </source>
</evidence>
<dbReference type="InterPro" id="IPR041792">
    <property type="entry name" value="MPP_PAP"/>
</dbReference>
<evidence type="ECO:0000256" key="1">
    <source>
        <dbReference type="ARBA" id="ARBA00022729"/>
    </source>
</evidence>
<feature type="domain" description="Purple acid phosphatase C-terminal" evidence="5">
    <location>
        <begin position="396"/>
        <end position="456"/>
    </location>
</feature>
<feature type="domain" description="Calcineurin-like phosphoesterase" evidence="4">
    <location>
        <begin position="165"/>
        <end position="371"/>
    </location>
</feature>
<dbReference type="Pfam" id="PF00149">
    <property type="entry name" value="Metallophos"/>
    <property type="match status" value="1"/>
</dbReference>
<dbReference type="Pfam" id="PF14008">
    <property type="entry name" value="Metallophos_C"/>
    <property type="match status" value="1"/>
</dbReference>
<dbReference type="Pfam" id="PF16656">
    <property type="entry name" value="Pur_ac_phosph_N"/>
    <property type="match status" value="1"/>
</dbReference>
<feature type="domain" description="Purple acid phosphatase N-terminal" evidence="6">
    <location>
        <begin position="62"/>
        <end position="157"/>
    </location>
</feature>
<accession>A0A1I8H2J9</accession>
<evidence type="ECO:0000256" key="3">
    <source>
        <dbReference type="RuleBase" id="RU361203"/>
    </source>
</evidence>
<keyword evidence="1" id="KW-0732">Signal</keyword>